<gene>
    <name evidence="1" type="ORF">AG4045_006259</name>
</gene>
<keyword evidence="2" id="KW-1185">Reference proteome</keyword>
<dbReference type="Proteomes" id="UP000593563">
    <property type="component" value="Unassembled WGS sequence"/>
</dbReference>
<comment type="caution">
    <text evidence="1">The sequence shown here is derived from an EMBL/GenBank/DDBJ whole genome shotgun (WGS) entry which is preliminary data.</text>
</comment>
<evidence type="ECO:0000313" key="2">
    <source>
        <dbReference type="Proteomes" id="UP000593563"/>
    </source>
</evidence>
<dbReference type="FunFam" id="3.90.940.40:FF:000001">
    <property type="entry name" value="Protein CHLORORESPIRATORY REDUCTION 7 chloroplastic"/>
    <property type="match status" value="1"/>
</dbReference>
<dbReference type="AlphaFoldDB" id="A0A6L5BAA7"/>
<dbReference type="InterPro" id="IPR038150">
    <property type="entry name" value="CRR7-like_sf"/>
</dbReference>
<reference evidence="1" key="1">
    <citation type="submission" date="2020-01" db="EMBL/GenBank/DDBJ databases">
        <title>The Celery Genome Sequence Reveals Sequential Paleo-tetraploidization, Resistance Gene Elimination, Karyotype Evolution, and Functional Innovation in Apiales.</title>
        <authorList>
            <person name="Song X."/>
        </authorList>
    </citation>
    <scope>NUCLEOTIDE SEQUENCE</scope>
    <source>
        <tissue evidence="1">Leaf</tissue>
    </source>
</reference>
<evidence type="ECO:0000313" key="1">
    <source>
        <dbReference type="EMBL" id="KAF1002676.1"/>
    </source>
</evidence>
<dbReference type="InterPro" id="IPR021954">
    <property type="entry name" value="CRR7"/>
</dbReference>
<organism evidence="1 2">
    <name type="scientific">Apium graveolens</name>
    <name type="common">Celery</name>
    <dbReference type="NCBI Taxonomy" id="4045"/>
    <lineage>
        <taxon>Eukaryota</taxon>
        <taxon>Viridiplantae</taxon>
        <taxon>Streptophyta</taxon>
        <taxon>Embryophyta</taxon>
        <taxon>Tracheophyta</taxon>
        <taxon>Spermatophyta</taxon>
        <taxon>Magnoliopsida</taxon>
        <taxon>eudicotyledons</taxon>
        <taxon>Gunneridae</taxon>
        <taxon>Pentapetalae</taxon>
        <taxon>asterids</taxon>
        <taxon>campanulids</taxon>
        <taxon>Apiales</taxon>
        <taxon>Apiaceae</taxon>
        <taxon>Apioideae</taxon>
        <taxon>apioid superclade</taxon>
        <taxon>Apieae</taxon>
        <taxon>Apium</taxon>
    </lineage>
</organism>
<protein>
    <recommendedName>
        <fullName evidence="3">Chlororespiratory reduction 7</fullName>
    </recommendedName>
</protein>
<dbReference type="Gene3D" id="3.90.940.40">
    <property type="entry name" value="Protein CHLORORESPIRATORY REDUCTION 7"/>
    <property type="match status" value="1"/>
</dbReference>
<proteinExistence type="predicted"/>
<dbReference type="PANTHER" id="PTHR36803:SF1">
    <property type="entry name" value="PROTEIN CHLORORESPIRATORY REDUCTION 7, CHLOROPLASTIC"/>
    <property type="match status" value="1"/>
</dbReference>
<dbReference type="GO" id="GO:0009570">
    <property type="term" value="C:chloroplast stroma"/>
    <property type="evidence" value="ECO:0007669"/>
    <property type="project" value="TreeGrafter"/>
</dbReference>
<evidence type="ECO:0008006" key="3">
    <source>
        <dbReference type="Google" id="ProtNLM"/>
    </source>
</evidence>
<accession>A0A6L5BAA7</accession>
<dbReference type="PANTHER" id="PTHR36803">
    <property type="entry name" value="PROTEIN CHLORORESPIRATORY REDUCTION 7, CHLOROPLASTIC"/>
    <property type="match status" value="1"/>
</dbReference>
<dbReference type="Pfam" id="PF12095">
    <property type="entry name" value="CRR7"/>
    <property type="match status" value="1"/>
</dbReference>
<sequence length="156" mass="17493">MIRAAGNAITVNKAFCCNKLIQNSNCKNVVTHRSEAVNVIARSQAVTSPCPSIYPKVADHKRNYLKTFASRRSRANLSSDTYVLMEPGETEVFVSEEELRVKLKNWLENWPGKSLPPDLARFENIDDAVSFLVSSVCELEIAGDVGSVQWYEVRLE</sequence>
<name>A0A6L5BAA7_APIGR</name>
<dbReference type="EMBL" id="WRXP01000624">
    <property type="protein sequence ID" value="KAF1002676.1"/>
    <property type="molecule type" value="Genomic_DNA"/>
</dbReference>